<reference evidence="3" key="1">
    <citation type="submission" date="2019-11" db="EMBL/GenBank/DDBJ databases">
        <title>Escherichia coli 1916D6.</title>
        <authorList>
            <person name="Yao H."/>
            <person name="Du X."/>
            <person name="Yu R."/>
            <person name="Li A."/>
        </authorList>
    </citation>
    <scope>NUCLEOTIDE SEQUENCE [LARGE SCALE GENOMIC DNA]</scope>
    <source>
        <strain evidence="3">19110F47</strain>
    </source>
</reference>
<gene>
    <name evidence="2" type="ORF">GJD93_04685</name>
</gene>
<evidence type="ECO:0008006" key="4">
    <source>
        <dbReference type="Google" id="ProtNLM"/>
    </source>
</evidence>
<name>A0AAP9GUB4_9GAMM</name>
<evidence type="ECO:0000313" key="2">
    <source>
        <dbReference type="EMBL" id="QGM27025.1"/>
    </source>
</evidence>
<dbReference type="AlphaFoldDB" id="A0AAP9GUB4"/>
<protein>
    <recommendedName>
        <fullName evidence="4">Lipoprotein</fullName>
    </recommendedName>
</protein>
<keyword evidence="1" id="KW-0732">Signal</keyword>
<sequence length="121" mass="13161">MKRAISLILSCVVFTGCATSSKNLTASYVSPLQYQQYSCDQLGQEASNIQNRVAEIGGSVDSRATRDKWVTGAGLVLFWPALFFIGGNKAQEAEFSRLKGEYEAVQKMAVQKNCLTSPASK</sequence>
<feature type="chain" id="PRO_5043052646" description="Lipoprotein" evidence="1">
    <location>
        <begin position="19"/>
        <end position="121"/>
    </location>
</feature>
<evidence type="ECO:0000256" key="1">
    <source>
        <dbReference type="SAM" id="SignalP"/>
    </source>
</evidence>
<accession>A0AAP9GUB4</accession>
<dbReference type="RefSeq" id="WP_154320432.1">
    <property type="nucleotide sequence ID" value="NZ_CP046045.1"/>
</dbReference>
<dbReference type="Proteomes" id="UP000405075">
    <property type="component" value="Chromosome"/>
</dbReference>
<feature type="signal peptide" evidence="1">
    <location>
        <begin position="1"/>
        <end position="18"/>
    </location>
</feature>
<proteinExistence type="predicted"/>
<evidence type="ECO:0000313" key="3">
    <source>
        <dbReference type="Proteomes" id="UP000405075"/>
    </source>
</evidence>
<dbReference type="PROSITE" id="PS51257">
    <property type="entry name" value="PROKAR_LIPOPROTEIN"/>
    <property type="match status" value="1"/>
</dbReference>
<organism evidence="2 3">
    <name type="scientific">Acinetobacter towneri</name>
    <dbReference type="NCBI Taxonomy" id="202956"/>
    <lineage>
        <taxon>Bacteria</taxon>
        <taxon>Pseudomonadati</taxon>
        <taxon>Pseudomonadota</taxon>
        <taxon>Gammaproteobacteria</taxon>
        <taxon>Moraxellales</taxon>
        <taxon>Moraxellaceae</taxon>
        <taxon>Acinetobacter</taxon>
    </lineage>
</organism>
<dbReference type="EMBL" id="CP046045">
    <property type="protein sequence ID" value="QGM27025.1"/>
    <property type="molecule type" value="Genomic_DNA"/>
</dbReference>